<proteinExistence type="predicted"/>
<reference evidence="1 2" key="1">
    <citation type="submission" date="2022-12" db="EMBL/GenBank/DDBJ databases">
        <title>Chromosome-level genome of Tegillarca granosa.</title>
        <authorList>
            <person name="Kim J."/>
        </authorList>
    </citation>
    <scope>NUCLEOTIDE SEQUENCE [LARGE SCALE GENOMIC DNA]</scope>
    <source>
        <strain evidence="1">Teg-2019</strain>
        <tissue evidence="1">Adductor muscle</tissue>
    </source>
</reference>
<name>A0ABQ9ERT2_TEGGR</name>
<accession>A0ABQ9ERT2</accession>
<sequence length="239" mass="28561">MDETSSEETFILHLKVNNLQKETIFQMFCHHNWDFIQVPKEKVNTLSKQTQTLTIEDFRQEVTVTPADTDIQDSGILQVNTFRLQQNEQEPECQYCLCKPCITNENNKQLWWEDEPLPPRDNNNKERKERYKYFWTMLLHRGVWDDERYKERKSLAINKDPQRKRFVWHKRDIMPLCVLKLVRYWYPNPEVTGNIQIPGQMTFKLGVSNFYGTWQLRLDLVSPSASIESSVVFINRLGI</sequence>
<evidence type="ECO:0000313" key="1">
    <source>
        <dbReference type="EMBL" id="KAJ8306267.1"/>
    </source>
</evidence>
<comment type="caution">
    <text evidence="1">The sequence shown here is derived from an EMBL/GenBank/DDBJ whole genome shotgun (WGS) entry which is preliminary data.</text>
</comment>
<evidence type="ECO:0000313" key="2">
    <source>
        <dbReference type="Proteomes" id="UP001217089"/>
    </source>
</evidence>
<dbReference type="EMBL" id="JARBDR010000813">
    <property type="protein sequence ID" value="KAJ8306267.1"/>
    <property type="molecule type" value="Genomic_DNA"/>
</dbReference>
<gene>
    <name evidence="1" type="ORF">KUTeg_016812</name>
</gene>
<keyword evidence="2" id="KW-1185">Reference proteome</keyword>
<protein>
    <submittedName>
        <fullName evidence="1">Uncharacterized protein</fullName>
    </submittedName>
</protein>
<dbReference type="Proteomes" id="UP001217089">
    <property type="component" value="Unassembled WGS sequence"/>
</dbReference>
<organism evidence="1 2">
    <name type="scientific">Tegillarca granosa</name>
    <name type="common">Malaysian cockle</name>
    <name type="synonym">Anadara granosa</name>
    <dbReference type="NCBI Taxonomy" id="220873"/>
    <lineage>
        <taxon>Eukaryota</taxon>
        <taxon>Metazoa</taxon>
        <taxon>Spiralia</taxon>
        <taxon>Lophotrochozoa</taxon>
        <taxon>Mollusca</taxon>
        <taxon>Bivalvia</taxon>
        <taxon>Autobranchia</taxon>
        <taxon>Pteriomorphia</taxon>
        <taxon>Arcoida</taxon>
        <taxon>Arcoidea</taxon>
        <taxon>Arcidae</taxon>
        <taxon>Tegillarca</taxon>
    </lineage>
</organism>